<sequence>MSGREVESALHLGLVFQQIPVPPLVKSSFDVTAFYCTHQRMRNEVPVKVIGEMSKETSSVPATSGETSRKRTADVEPTADVPSASRRRRSANTDASSYIRPTFPSCCVNGVVEQTCLMPSSPGYDPTTAAAVRPPTAPIHGPQVIAPQVHAQLAALPSTSLVHNMTPVTVHLHGPPSVNSNYAYFLPHPMIFIQPMMSLRLPAVPPQYLSPQDIPFGEHPYTPALMNGEISEDYLGRRRSLDELPMIAATVPVAVAGNWDRNALQYNPYPGFTYLPRSINAQMESVVSRVRIAQAAAQVGVDPAAATQMLAGTGRTRHPVAVEYYGDGRRNSPLVEGPVAVPTMTAEWMPQQAALQTSIETVSAANYHQQLERMANGEIPFRAWEAAVLHIFDRMAPQMNSSRLPPKGMTKNEIDQLKSFRVTDPALLMEKVCVICQCDFEKRDLVRMLPCAHHFHLRCIDKWLKGNRTCPICRQNATSDEDDTLEGASLRGGGRGTAATATVMTGTSRMSGGVRTENVTRDENGDFENPRAAVQVITQTRGTSEPLDGSYHDSRV</sequence>
<feature type="compositionally biased region" description="Polar residues" evidence="4">
    <location>
        <begin position="56"/>
        <end position="66"/>
    </location>
</feature>
<reference evidence="7" key="1">
    <citation type="submission" date="2017-02" db="UniProtKB">
        <authorList>
            <consortium name="WormBaseParasite"/>
        </authorList>
    </citation>
    <scope>IDENTIFICATION</scope>
</reference>
<dbReference type="InterPro" id="IPR013083">
    <property type="entry name" value="Znf_RING/FYVE/PHD"/>
</dbReference>
<keyword evidence="1 3" id="KW-0479">Metal-binding</keyword>
<dbReference type="PANTHER" id="PTHR46171">
    <property type="entry name" value="GH10160P"/>
    <property type="match status" value="1"/>
</dbReference>
<dbReference type="PANTHER" id="PTHR46171:SF3">
    <property type="entry name" value="GH10160P"/>
    <property type="match status" value="1"/>
</dbReference>
<feature type="domain" description="RING-type" evidence="5">
    <location>
        <begin position="433"/>
        <end position="474"/>
    </location>
</feature>
<evidence type="ECO:0000259" key="5">
    <source>
        <dbReference type="PROSITE" id="PS50089"/>
    </source>
</evidence>
<organism evidence="6 7">
    <name type="scientific">Elaeophora elaphi</name>
    <dbReference type="NCBI Taxonomy" id="1147741"/>
    <lineage>
        <taxon>Eukaryota</taxon>
        <taxon>Metazoa</taxon>
        <taxon>Ecdysozoa</taxon>
        <taxon>Nematoda</taxon>
        <taxon>Chromadorea</taxon>
        <taxon>Rhabditida</taxon>
        <taxon>Spirurina</taxon>
        <taxon>Spiruromorpha</taxon>
        <taxon>Filarioidea</taxon>
        <taxon>Onchocercidae</taxon>
        <taxon>Elaeophora</taxon>
    </lineage>
</organism>
<evidence type="ECO:0000313" key="6">
    <source>
        <dbReference type="Proteomes" id="UP000050640"/>
    </source>
</evidence>
<dbReference type="SMART" id="SM00184">
    <property type="entry name" value="RING"/>
    <property type="match status" value="1"/>
</dbReference>
<evidence type="ECO:0000313" key="7">
    <source>
        <dbReference type="WBParaSite" id="EEL_0000156601-mRNA-1"/>
    </source>
</evidence>
<name>A0A0R3RJA7_9BILA</name>
<dbReference type="PROSITE" id="PS50089">
    <property type="entry name" value="ZF_RING_2"/>
    <property type="match status" value="1"/>
</dbReference>
<dbReference type="AlphaFoldDB" id="A0A0R3RJA7"/>
<dbReference type="CDD" id="cd16472">
    <property type="entry name" value="RING-H2_RNF38-like"/>
    <property type="match status" value="1"/>
</dbReference>
<dbReference type="WBParaSite" id="EEL_0000156601-mRNA-1">
    <property type="protein sequence ID" value="EEL_0000156601-mRNA-1"/>
    <property type="gene ID" value="EEL_0000156601"/>
</dbReference>
<dbReference type="GO" id="GO:0016567">
    <property type="term" value="P:protein ubiquitination"/>
    <property type="evidence" value="ECO:0007669"/>
    <property type="project" value="TreeGrafter"/>
</dbReference>
<evidence type="ECO:0000256" key="3">
    <source>
        <dbReference type="PROSITE-ProRule" id="PRU00175"/>
    </source>
</evidence>
<keyword evidence="1 3" id="KW-0863">Zinc-finger</keyword>
<dbReference type="Pfam" id="PF13639">
    <property type="entry name" value="zf-RING_2"/>
    <property type="match status" value="1"/>
</dbReference>
<feature type="region of interest" description="Disordered" evidence="4">
    <location>
        <begin position="52"/>
        <end position="96"/>
    </location>
</feature>
<accession>A0A0R3RJA7</accession>
<dbReference type="Gene3D" id="3.30.40.10">
    <property type="entry name" value="Zinc/RING finger domain, C3HC4 (zinc finger)"/>
    <property type="match status" value="1"/>
</dbReference>
<evidence type="ECO:0000256" key="4">
    <source>
        <dbReference type="SAM" id="MobiDB-lite"/>
    </source>
</evidence>
<dbReference type="InterPro" id="IPR001841">
    <property type="entry name" value="Znf_RING"/>
</dbReference>
<evidence type="ECO:0000256" key="2">
    <source>
        <dbReference type="ARBA" id="ARBA00022833"/>
    </source>
</evidence>
<keyword evidence="6" id="KW-1185">Reference proteome</keyword>
<keyword evidence="2" id="KW-0862">Zinc</keyword>
<dbReference type="Proteomes" id="UP000050640">
    <property type="component" value="Unplaced"/>
</dbReference>
<dbReference type="SUPFAM" id="SSF57850">
    <property type="entry name" value="RING/U-box"/>
    <property type="match status" value="1"/>
</dbReference>
<evidence type="ECO:0000256" key="1">
    <source>
        <dbReference type="ARBA" id="ARBA00022771"/>
    </source>
</evidence>
<dbReference type="STRING" id="1147741.A0A0R3RJA7"/>
<dbReference type="GO" id="GO:0061630">
    <property type="term" value="F:ubiquitin protein ligase activity"/>
    <property type="evidence" value="ECO:0007669"/>
    <property type="project" value="TreeGrafter"/>
</dbReference>
<protein>
    <submittedName>
        <fullName evidence="7">RING-type domain-containing protein</fullName>
    </submittedName>
</protein>
<proteinExistence type="predicted"/>
<dbReference type="GO" id="GO:0008270">
    <property type="term" value="F:zinc ion binding"/>
    <property type="evidence" value="ECO:0007669"/>
    <property type="project" value="UniProtKB-KW"/>
</dbReference>